<evidence type="ECO:0000256" key="2">
    <source>
        <dbReference type="ARBA" id="ARBA00022908"/>
    </source>
</evidence>
<evidence type="ECO:0000256" key="3">
    <source>
        <dbReference type="ARBA" id="ARBA00023125"/>
    </source>
</evidence>
<organism evidence="6 7">
    <name type="scientific">Mannheimia haemolytica</name>
    <name type="common">Pasteurella haemolytica</name>
    <dbReference type="NCBI Taxonomy" id="75985"/>
    <lineage>
        <taxon>Bacteria</taxon>
        <taxon>Pseudomonadati</taxon>
        <taxon>Pseudomonadota</taxon>
        <taxon>Gammaproteobacteria</taxon>
        <taxon>Pasteurellales</taxon>
        <taxon>Pasteurellaceae</taxon>
        <taxon>Mannheimia</taxon>
    </lineage>
</organism>
<dbReference type="InterPro" id="IPR011010">
    <property type="entry name" value="DNA_brk_join_enz"/>
</dbReference>
<keyword evidence="4" id="KW-0233">DNA recombination</keyword>
<dbReference type="GO" id="GO:0006310">
    <property type="term" value="P:DNA recombination"/>
    <property type="evidence" value="ECO:0007669"/>
    <property type="project" value="UniProtKB-KW"/>
</dbReference>
<dbReference type="GO" id="GO:0003677">
    <property type="term" value="F:DNA binding"/>
    <property type="evidence" value="ECO:0007669"/>
    <property type="project" value="UniProtKB-KW"/>
</dbReference>
<feature type="domain" description="Tyr recombinase" evidence="5">
    <location>
        <begin position="107"/>
        <end position="303"/>
    </location>
</feature>
<dbReference type="InterPro" id="IPR050090">
    <property type="entry name" value="Tyrosine_recombinase_XerCD"/>
</dbReference>
<proteinExistence type="inferred from homology"/>
<evidence type="ECO:0000256" key="1">
    <source>
        <dbReference type="ARBA" id="ARBA00008857"/>
    </source>
</evidence>
<sequence>MITSISFDSLLDRFFFLSSLSSSGYQTELQQRNPNYQKRYPKLNANDITTDMLIEWRNQIVGDKIKAVTWNNYVRHLKALYNFGISQGLLNINRNPFNQLFIRESKRRKKTYSTEQLHKIDHILNNNVVLPDFLKPSWFVLAIIMTLRCTGIRRGQLVKLKIGDVDLSNRTIYISPEINKNHDYHIVPISDSLYIHIERLITELKIRKQTDNCQLFNLNLFSRCSRRRGQPMSQNQLTHIFRHISDLVGFTSSPHRFRHTVATQLMKKPENVYVVQKLLGHKDISVTLGYIEHDVEMLRETVNLL</sequence>
<evidence type="ECO:0000256" key="4">
    <source>
        <dbReference type="ARBA" id="ARBA00023172"/>
    </source>
</evidence>
<dbReference type="InterPro" id="IPR010998">
    <property type="entry name" value="Integrase_recombinase_N"/>
</dbReference>
<dbReference type="InterPro" id="IPR013762">
    <property type="entry name" value="Integrase-like_cat_sf"/>
</dbReference>
<dbReference type="Gene3D" id="1.10.150.130">
    <property type="match status" value="1"/>
</dbReference>
<comment type="similarity">
    <text evidence="1">Belongs to the 'phage' integrase family.</text>
</comment>
<dbReference type="Pfam" id="PF00589">
    <property type="entry name" value="Phage_integrase"/>
    <property type="match status" value="1"/>
</dbReference>
<dbReference type="PANTHER" id="PTHR30349">
    <property type="entry name" value="PHAGE INTEGRASE-RELATED"/>
    <property type="match status" value="1"/>
</dbReference>
<reference evidence="6 7" key="1">
    <citation type="submission" date="2018-06" db="EMBL/GenBank/DDBJ databases">
        <authorList>
            <consortium name="Pathogen Informatics"/>
            <person name="Doyle S."/>
        </authorList>
    </citation>
    <scope>NUCLEOTIDE SEQUENCE [LARGE SCALE GENOMIC DNA]</scope>
    <source>
        <strain evidence="6 7">NCTC9380</strain>
    </source>
</reference>
<dbReference type="SUPFAM" id="SSF56349">
    <property type="entry name" value="DNA breaking-rejoining enzymes"/>
    <property type="match status" value="1"/>
</dbReference>
<dbReference type="Proteomes" id="UP000254031">
    <property type="component" value="Unassembled WGS sequence"/>
</dbReference>
<name>A0A378NB67_MANHA</name>
<dbReference type="GO" id="GO:0015074">
    <property type="term" value="P:DNA integration"/>
    <property type="evidence" value="ECO:0007669"/>
    <property type="project" value="UniProtKB-KW"/>
</dbReference>
<accession>A0A378NB67</accession>
<dbReference type="CDD" id="cd00397">
    <property type="entry name" value="DNA_BRE_C"/>
    <property type="match status" value="1"/>
</dbReference>
<evidence type="ECO:0000259" key="5">
    <source>
        <dbReference type="PROSITE" id="PS51898"/>
    </source>
</evidence>
<dbReference type="AlphaFoldDB" id="A0A378NB67"/>
<gene>
    <name evidence="6" type="primary">xerD_1</name>
    <name evidence="6" type="ORF">NCTC9380_00908</name>
</gene>
<keyword evidence="2" id="KW-0229">DNA integration</keyword>
<keyword evidence="3" id="KW-0238">DNA-binding</keyword>
<evidence type="ECO:0000313" key="6">
    <source>
        <dbReference type="EMBL" id="STY65640.1"/>
    </source>
</evidence>
<protein>
    <submittedName>
        <fullName evidence="6">Tyrosine recombinase XerD</fullName>
    </submittedName>
</protein>
<dbReference type="PROSITE" id="PS51898">
    <property type="entry name" value="TYR_RECOMBINASE"/>
    <property type="match status" value="1"/>
</dbReference>
<dbReference type="PANTHER" id="PTHR30349:SF41">
    <property type="entry name" value="INTEGRASE_RECOMBINASE PROTEIN MJ0367-RELATED"/>
    <property type="match status" value="1"/>
</dbReference>
<dbReference type="EMBL" id="UGPL01000006">
    <property type="protein sequence ID" value="STY65640.1"/>
    <property type="molecule type" value="Genomic_DNA"/>
</dbReference>
<dbReference type="InterPro" id="IPR002104">
    <property type="entry name" value="Integrase_catalytic"/>
</dbReference>
<evidence type="ECO:0000313" key="7">
    <source>
        <dbReference type="Proteomes" id="UP000254031"/>
    </source>
</evidence>
<dbReference type="Gene3D" id="1.10.443.10">
    <property type="entry name" value="Intergrase catalytic core"/>
    <property type="match status" value="1"/>
</dbReference>